<keyword evidence="6" id="KW-0418">Kinase</keyword>
<sequence length="471" mass="48877">MITPQDSEAATTPLPPLSSADAGAVPGGPQGSAPGPGATAPAPGAPGIPAAAPSTAPGQKSKRSAPPEVKTSSIPKPPLNLLLTLLHLAALGVVGFTITAVLLALMGTGIGMLVIGVGLVLLAALVYALYGIAWFETFRVGGLYGLHVSAPQWQQRRAPGFKGWFTSMVRQAVDGRMWRAVANFAIASALGAAMLGLVQGFVQAFVSVFRTFNVWWQPGIIGMLLCAAGIVGLALLHRLISVAIIGSTATEAELTETARLSARQREGAVRAADVERTRIERDLHDGVQPRLVSVGMTLGLAQEKIDTDPQAAKLLVAEAHTSTKAAITELRQLARGIYASVLDDRGLDAALSALAARSHIPVHLDVRLTDRCSRDAEAAVYFAIAESLTNAAKHSRASEARVVVRMREDGPTQAPQLWARVEDNGIGGARVTPGGGLDGIMNRVLAAGGTTRLDSPNGGPTTLEVSVPCAS</sequence>
<dbReference type="InterPro" id="IPR050482">
    <property type="entry name" value="Sensor_HK_TwoCompSys"/>
</dbReference>
<keyword evidence="10" id="KW-1133">Transmembrane helix</keyword>
<dbReference type="PANTHER" id="PTHR24421">
    <property type="entry name" value="NITRATE/NITRITE SENSOR PROTEIN NARX-RELATED"/>
    <property type="match status" value="1"/>
</dbReference>
<evidence type="ECO:0000256" key="6">
    <source>
        <dbReference type="ARBA" id="ARBA00022777"/>
    </source>
</evidence>
<feature type="domain" description="Putative sensor" evidence="12">
    <location>
        <begin position="93"/>
        <end position="237"/>
    </location>
</feature>
<evidence type="ECO:0000256" key="8">
    <source>
        <dbReference type="ARBA" id="ARBA00023012"/>
    </source>
</evidence>
<feature type="region of interest" description="Disordered" evidence="9">
    <location>
        <begin position="1"/>
        <end position="72"/>
    </location>
</feature>
<evidence type="ECO:0000256" key="2">
    <source>
        <dbReference type="ARBA" id="ARBA00012438"/>
    </source>
</evidence>
<dbReference type="Proteomes" id="UP001501084">
    <property type="component" value="Unassembled WGS sequence"/>
</dbReference>
<keyword evidence="7" id="KW-0067">ATP-binding</keyword>
<feature type="transmembrane region" description="Helical" evidence="10">
    <location>
        <begin position="79"/>
        <end position="104"/>
    </location>
</feature>
<feature type="transmembrane region" description="Helical" evidence="10">
    <location>
        <begin position="180"/>
        <end position="202"/>
    </location>
</feature>
<dbReference type="Pfam" id="PF07730">
    <property type="entry name" value="HisKA_3"/>
    <property type="match status" value="1"/>
</dbReference>
<evidence type="ECO:0000313" key="13">
    <source>
        <dbReference type="EMBL" id="GAA2189307.1"/>
    </source>
</evidence>
<dbReference type="InterPro" id="IPR011712">
    <property type="entry name" value="Sig_transdc_His_kin_sub3_dim/P"/>
</dbReference>
<evidence type="ECO:0000256" key="1">
    <source>
        <dbReference type="ARBA" id="ARBA00000085"/>
    </source>
</evidence>
<dbReference type="Gene3D" id="1.20.5.1930">
    <property type="match status" value="1"/>
</dbReference>
<evidence type="ECO:0000259" key="12">
    <source>
        <dbReference type="Pfam" id="PF13796"/>
    </source>
</evidence>
<feature type="compositionally biased region" description="Polar residues" evidence="9">
    <location>
        <begin position="452"/>
        <end position="464"/>
    </location>
</feature>
<keyword evidence="8" id="KW-0902">Two-component regulatory system</keyword>
<evidence type="ECO:0000259" key="11">
    <source>
        <dbReference type="Pfam" id="PF07730"/>
    </source>
</evidence>
<dbReference type="Pfam" id="PF13796">
    <property type="entry name" value="Sensor"/>
    <property type="match status" value="1"/>
</dbReference>
<feature type="region of interest" description="Disordered" evidence="9">
    <location>
        <begin position="450"/>
        <end position="471"/>
    </location>
</feature>
<dbReference type="InterPro" id="IPR025828">
    <property type="entry name" value="Put_sensor_dom"/>
</dbReference>
<feature type="compositionally biased region" description="Polar residues" evidence="9">
    <location>
        <begin position="1"/>
        <end position="10"/>
    </location>
</feature>
<dbReference type="EC" id="2.7.13.3" evidence="2"/>
<dbReference type="InterPro" id="IPR036890">
    <property type="entry name" value="HATPase_C_sf"/>
</dbReference>
<name>A0ABP5MYX9_9MICO</name>
<dbReference type="Gene3D" id="3.30.565.10">
    <property type="entry name" value="Histidine kinase-like ATPase, C-terminal domain"/>
    <property type="match status" value="1"/>
</dbReference>
<keyword evidence="5" id="KW-0547">Nucleotide-binding</keyword>
<evidence type="ECO:0000313" key="14">
    <source>
        <dbReference type="Proteomes" id="UP001501084"/>
    </source>
</evidence>
<evidence type="ECO:0000256" key="5">
    <source>
        <dbReference type="ARBA" id="ARBA00022741"/>
    </source>
</evidence>
<feature type="transmembrane region" description="Helical" evidence="10">
    <location>
        <begin position="110"/>
        <end position="130"/>
    </location>
</feature>
<evidence type="ECO:0000256" key="4">
    <source>
        <dbReference type="ARBA" id="ARBA00022679"/>
    </source>
</evidence>
<evidence type="ECO:0000256" key="7">
    <source>
        <dbReference type="ARBA" id="ARBA00022840"/>
    </source>
</evidence>
<keyword evidence="14" id="KW-1185">Reference proteome</keyword>
<dbReference type="EMBL" id="BAAAOP010000010">
    <property type="protein sequence ID" value="GAA2189307.1"/>
    <property type="molecule type" value="Genomic_DNA"/>
</dbReference>
<feature type="transmembrane region" description="Helical" evidence="10">
    <location>
        <begin position="214"/>
        <end position="236"/>
    </location>
</feature>
<gene>
    <name evidence="13" type="ORF">GCM10009786_21920</name>
</gene>
<organism evidence="13 14">
    <name type="scientific">Leucobacter alluvii</name>
    <dbReference type="NCBI Taxonomy" id="340321"/>
    <lineage>
        <taxon>Bacteria</taxon>
        <taxon>Bacillati</taxon>
        <taxon>Actinomycetota</taxon>
        <taxon>Actinomycetes</taxon>
        <taxon>Micrococcales</taxon>
        <taxon>Microbacteriaceae</taxon>
        <taxon>Leucobacter</taxon>
    </lineage>
</organism>
<feature type="compositionally biased region" description="Low complexity" evidence="9">
    <location>
        <begin position="31"/>
        <end position="58"/>
    </location>
</feature>
<keyword evidence="10" id="KW-0812">Transmembrane</keyword>
<comment type="caution">
    <text evidence="13">The sequence shown here is derived from an EMBL/GenBank/DDBJ whole genome shotgun (WGS) entry which is preliminary data.</text>
</comment>
<evidence type="ECO:0000256" key="10">
    <source>
        <dbReference type="SAM" id="Phobius"/>
    </source>
</evidence>
<keyword evidence="10" id="KW-0472">Membrane</keyword>
<feature type="domain" description="Signal transduction histidine kinase subgroup 3 dimerisation and phosphoacceptor" evidence="11">
    <location>
        <begin position="275"/>
        <end position="338"/>
    </location>
</feature>
<dbReference type="SUPFAM" id="SSF55874">
    <property type="entry name" value="ATPase domain of HSP90 chaperone/DNA topoisomerase II/histidine kinase"/>
    <property type="match status" value="1"/>
</dbReference>
<protein>
    <recommendedName>
        <fullName evidence="2">histidine kinase</fullName>
        <ecNumber evidence="2">2.7.13.3</ecNumber>
    </recommendedName>
</protein>
<keyword evidence="3" id="KW-0597">Phosphoprotein</keyword>
<reference evidence="14" key="1">
    <citation type="journal article" date="2019" name="Int. J. Syst. Evol. Microbiol.">
        <title>The Global Catalogue of Microorganisms (GCM) 10K type strain sequencing project: providing services to taxonomists for standard genome sequencing and annotation.</title>
        <authorList>
            <consortium name="The Broad Institute Genomics Platform"/>
            <consortium name="The Broad Institute Genome Sequencing Center for Infectious Disease"/>
            <person name="Wu L."/>
            <person name="Ma J."/>
        </authorList>
    </citation>
    <scope>NUCLEOTIDE SEQUENCE [LARGE SCALE GENOMIC DNA]</scope>
    <source>
        <strain evidence="14">JCM 14919</strain>
    </source>
</reference>
<keyword evidence="4" id="KW-0808">Transferase</keyword>
<dbReference type="RefSeq" id="WP_346058342.1">
    <property type="nucleotide sequence ID" value="NZ_BAAAOP010000010.1"/>
</dbReference>
<evidence type="ECO:0000256" key="9">
    <source>
        <dbReference type="SAM" id="MobiDB-lite"/>
    </source>
</evidence>
<dbReference type="CDD" id="cd16917">
    <property type="entry name" value="HATPase_UhpB-NarQ-NarX-like"/>
    <property type="match status" value="1"/>
</dbReference>
<proteinExistence type="predicted"/>
<accession>A0ABP5MYX9</accession>
<evidence type="ECO:0000256" key="3">
    <source>
        <dbReference type="ARBA" id="ARBA00022553"/>
    </source>
</evidence>
<comment type="catalytic activity">
    <reaction evidence="1">
        <text>ATP + protein L-histidine = ADP + protein N-phospho-L-histidine.</text>
        <dbReference type="EC" id="2.7.13.3"/>
    </reaction>
</comment>
<dbReference type="PANTHER" id="PTHR24421:SF10">
    <property type="entry name" value="NITRATE_NITRITE SENSOR PROTEIN NARQ"/>
    <property type="match status" value="1"/>
</dbReference>